<keyword evidence="4" id="KW-0694">RNA-binding</keyword>
<dbReference type="EMBL" id="LBWF01000004">
    <property type="protein sequence ID" value="KKR02332.1"/>
    <property type="molecule type" value="Genomic_DNA"/>
</dbReference>
<gene>
    <name evidence="4" type="primary">rpsR</name>
    <name evidence="6" type="ORF">UT29_C0004G0025</name>
</gene>
<reference evidence="6 7" key="1">
    <citation type="journal article" date="2015" name="Nature">
        <title>rRNA introns, odd ribosomes, and small enigmatic genomes across a large radiation of phyla.</title>
        <authorList>
            <person name="Brown C.T."/>
            <person name="Hug L.A."/>
            <person name="Thomas B.C."/>
            <person name="Sharon I."/>
            <person name="Castelle C.J."/>
            <person name="Singh A."/>
            <person name="Wilkins M.J."/>
            <person name="Williams K.H."/>
            <person name="Banfield J.F."/>
        </authorList>
    </citation>
    <scope>NUCLEOTIDE SEQUENCE [LARGE SCALE GENOMIC DNA]</scope>
    <source>
        <strain evidence="7">GW2011_GWA1_39_13</strain>
    </source>
</reference>
<dbReference type="AlphaFoldDB" id="A0A0G0QKW9"/>
<accession>A0A0G0QKW9</accession>
<comment type="function">
    <text evidence="4">Binds as a heterodimer with protein bS6 to the central domain of the 16S rRNA, where it helps stabilize the platform of the 30S subunit.</text>
</comment>
<sequence length="69" mass="8319">MECKFCQDNINRVDYKNTQFLRKYVTSQFKIATSKRNELCNKHQRRVAEAIKLARFMALMPYTRNQTVK</sequence>
<dbReference type="SUPFAM" id="SSF46911">
    <property type="entry name" value="Ribosomal protein S18"/>
    <property type="match status" value="1"/>
</dbReference>
<comment type="similarity">
    <text evidence="1 4 5">Belongs to the bacterial ribosomal protein bS18 family.</text>
</comment>
<dbReference type="GO" id="GO:0003735">
    <property type="term" value="F:structural constituent of ribosome"/>
    <property type="evidence" value="ECO:0007669"/>
    <property type="project" value="InterPro"/>
</dbReference>
<protein>
    <recommendedName>
        <fullName evidence="4">Small ribosomal subunit protein bS18</fullName>
    </recommendedName>
</protein>
<keyword evidence="4" id="KW-0699">rRNA-binding</keyword>
<dbReference type="InterPro" id="IPR001648">
    <property type="entry name" value="Ribosomal_bS18"/>
</dbReference>
<dbReference type="GO" id="GO:0006412">
    <property type="term" value="P:translation"/>
    <property type="evidence" value="ECO:0007669"/>
    <property type="project" value="UniProtKB-UniRule"/>
</dbReference>
<dbReference type="PANTHER" id="PTHR13479:SF40">
    <property type="entry name" value="SMALL RIBOSOMAL SUBUNIT PROTEIN BS18M"/>
    <property type="match status" value="1"/>
</dbReference>
<evidence type="ECO:0000256" key="4">
    <source>
        <dbReference type="HAMAP-Rule" id="MF_00270"/>
    </source>
</evidence>
<comment type="subunit">
    <text evidence="4">Part of the 30S ribosomal subunit. Forms a tight heterodimer with protein bS6.</text>
</comment>
<evidence type="ECO:0000313" key="6">
    <source>
        <dbReference type="EMBL" id="KKR02332.1"/>
    </source>
</evidence>
<dbReference type="NCBIfam" id="TIGR00165">
    <property type="entry name" value="S18"/>
    <property type="match status" value="1"/>
</dbReference>
<dbReference type="PANTHER" id="PTHR13479">
    <property type="entry name" value="30S RIBOSOMAL PROTEIN S18"/>
    <property type="match status" value="1"/>
</dbReference>
<evidence type="ECO:0000256" key="3">
    <source>
        <dbReference type="ARBA" id="ARBA00023274"/>
    </source>
</evidence>
<dbReference type="HAMAP" id="MF_00270">
    <property type="entry name" value="Ribosomal_bS18"/>
    <property type="match status" value="1"/>
</dbReference>
<evidence type="ECO:0000256" key="5">
    <source>
        <dbReference type="RuleBase" id="RU003910"/>
    </source>
</evidence>
<dbReference type="GO" id="GO:0070181">
    <property type="term" value="F:small ribosomal subunit rRNA binding"/>
    <property type="evidence" value="ECO:0007669"/>
    <property type="project" value="TreeGrafter"/>
</dbReference>
<dbReference type="PRINTS" id="PR00974">
    <property type="entry name" value="RIBOSOMALS18"/>
</dbReference>
<name>A0A0G0QKW9_YANXG</name>
<dbReference type="Proteomes" id="UP000034845">
    <property type="component" value="Unassembled WGS sequence"/>
</dbReference>
<dbReference type="Gene3D" id="4.10.640.10">
    <property type="entry name" value="Ribosomal protein S18"/>
    <property type="match status" value="1"/>
</dbReference>
<keyword evidence="3 4" id="KW-0687">Ribonucleoprotein</keyword>
<dbReference type="InterPro" id="IPR036870">
    <property type="entry name" value="Ribosomal_bS18_sf"/>
</dbReference>
<evidence type="ECO:0000256" key="1">
    <source>
        <dbReference type="ARBA" id="ARBA00005589"/>
    </source>
</evidence>
<keyword evidence="2 4" id="KW-0689">Ribosomal protein</keyword>
<evidence type="ECO:0000256" key="2">
    <source>
        <dbReference type="ARBA" id="ARBA00022980"/>
    </source>
</evidence>
<comment type="caution">
    <text evidence="6">The sequence shown here is derived from an EMBL/GenBank/DDBJ whole genome shotgun (WGS) entry which is preliminary data.</text>
</comment>
<organism evidence="6 7">
    <name type="scientific">Yanofskybacteria sp. (strain GW2011_GWA1_39_13)</name>
    <dbReference type="NCBI Taxonomy" id="1619019"/>
    <lineage>
        <taxon>Bacteria</taxon>
        <taxon>Candidatus Yanofskyibacteriota</taxon>
    </lineage>
</organism>
<evidence type="ECO:0000313" key="7">
    <source>
        <dbReference type="Proteomes" id="UP000034845"/>
    </source>
</evidence>
<dbReference type="Pfam" id="PF01084">
    <property type="entry name" value="Ribosomal_S18"/>
    <property type="match status" value="1"/>
</dbReference>
<dbReference type="GO" id="GO:0022627">
    <property type="term" value="C:cytosolic small ribosomal subunit"/>
    <property type="evidence" value="ECO:0007669"/>
    <property type="project" value="TreeGrafter"/>
</dbReference>
<proteinExistence type="inferred from homology"/>